<dbReference type="Proteomes" id="UP000238196">
    <property type="component" value="Unassembled WGS sequence"/>
</dbReference>
<accession>A0A2S5KSR1</accession>
<reference evidence="1 2" key="1">
    <citation type="submission" date="2018-02" db="EMBL/GenBank/DDBJ databases">
        <title>novel marine gammaproteobacteria from coastal saline agro ecosystem.</title>
        <authorList>
            <person name="Krishnan R."/>
            <person name="Ramesh Kumar N."/>
        </authorList>
    </citation>
    <scope>NUCLEOTIDE SEQUENCE [LARGE SCALE GENOMIC DNA]</scope>
    <source>
        <strain evidence="1 2">228</strain>
    </source>
</reference>
<organism evidence="1 2">
    <name type="scientific">Proteobacteria bacterium 228</name>
    <dbReference type="NCBI Taxonomy" id="2083153"/>
    <lineage>
        <taxon>Bacteria</taxon>
        <taxon>Pseudomonadati</taxon>
        <taxon>Pseudomonadota</taxon>
    </lineage>
</organism>
<dbReference type="Pfam" id="PF14106">
    <property type="entry name" value="DUF4279"/>
    <property type="match status" value="1"/>
</dbReference>
<comment type="caution">
    <text evidence="1">The sequence shown here is derived from an EMBL/GenBank/DDBJ whole genome shotgun (WGS) entry which is preliminary data.</text>
</comment>
<gene>
    <name evidence="1" type="ORF">C4K68_09025</name>
</gene>
<dbReference type="OrthoDB" id="7064823at2"/>
<dbReference type="EMBL" id="PRLP01000027">
    <property type="protein sequence ID" value="PPC77712.1"/>
    <property type="molecule type" value="Genomic_DNA"/>
</dbReference>
<proteinExistence type="predicted"/>
<protein>
    <recommendedName>
        <fullName evidence="3">DUF4279 domain-containing protein</fullName>
    </recommendedName>
</protein>
<dbReference type="InterPro" id="IPR025459">
    <property type="entry name" value="DUF4279"/>
</dbReference>
<evidence type="ECO:0000313" key="2">
    <source>
        <dbReference type="Proteomes" id="UP000238196"/>
    </source>
</evidence>
<sequence>MLTIRASIVIFSDKLRLDEMEKELGESKLGYSVGDKYCQGKRVRDINRWKVSFHEEENFDKCFDSVFHFFETNKDSIDKLRSVCDVRVSFMLSSNNGQGGFYIPSDIVKKMQELEIDYVFDAYLNY</sequence>
<evidence type="ECO:0000313" key="1">
    <source>
        <dbReference type="EMBL" id="PPC77712.1"/>
    </source>
</evidence>
<name>A0A2S5KSR1_9PROT</name>
<evidence type="ECO:0008006" key="3">
    <source>
        <dbReference type="Google" id="ProtNLM"/>
    </source>
</evidence>
<dbReference type="AlphaFoldDB" id="A0A2S5KSR1"/>